<dbReference type="EMBL" id="CM027682">
    <property type="protein sequence ID" value="KAG0537511.1"/>
    <property type="molecule type" value="Genomic_DNA"/>
</dbReference>
<dbReference type="Proteomes" id="UP000807115">
    <property type="component" value="Chromosome 3"/>
</dbReference>
<feature type="transmembrane region" description="Helical" evidence="1">
    <location>
        <begin position="12"/>
        <end position="28"/>
    </location>
</feature>
<organism evidence="2 3">
    <name type="scientific">Sorghum bicolor</name>
    <name type="common">Sorghum</name>
    <name type="synonym">Sorghum vulgare</name>
    <dbReference type="NCBI Taxonomy" id="4558"/>
    <lineage>
        <taxon>Eukaryota</taxon>
        <taxon>Viridiplantae</taxon>
        <taxon>Streptophyta</taxon>
        <taxon>Embryophyta</taxon>
        <taxon>Tracheophyta</taxon>
        <taxon>Spermatophyta</taxon>
        <taxon>Magnoliopsida</taxon>
        <taxon>Liliopsida</taxon>
        <taxon>Poales</taxon>
        <taxon>Poaceae</taxon>
        <taxon>PACMAD clade</taxon>
        <taxon>Panicoideae</taxon>
        <taxon>Andropogonodae</taxon>
        <taxon>Andropogoneae</taxon>
        <taxon>Sorghinae</taxon>
        <taxon>Sorghum</taxon>
    </lineage>
</organism>
<evidence type="ECO:0000313" key="3">
    <source>
        <dbReference type="Proteomes" id="UP000807115"/>
    </source>
</evidence>
<keyword evidence="1" id="KW-1133">Transmembrane helix</keyword>
<dbReference type="AlphaFoldDB" id="A0A921RC46"/>
<evidence type="ECO:0000256" key="1">
    <source>
        <dbReference type="SAM" id="Phobius"/>
    </source>
</evidence>
<sequence length="68" mass="7622">MYKVQLTEYNINCYRVCVVYLLLVSLAYCHSGKLISDSTGIYHLVKAVAGFLRGIFQQKSIGTQQACT</sequence>
<keyword evidence="1" id="KW-0812">Transmembrane</keyword>
<reference evidence="2" key="1">
    <citation type="journal article" date="2019" name="BMC Genomics">
        <title>A new reference genome for Sorghum bicolor reveals high levels of sequence similarity between sweet and grain genotypes: implications for the genetics of sugar metabolism.</title>
        <authorList>
            <person name="Cooper E.A."/>
            <person name="Brenton Z.W."/>
            <person name="Flinn B.S."/>
            <person name="Jenkins J."/>
            <person name="Shu S."/>
            <person name="Flowers D."/>
            <person name="Luo F."/>
            <person name="Wang Y."/>
            <person name="Xia P."/>
            <person name="Barry K."/>
            <person name="Daum C."/>
            <person name="Lipzen A."/>
            <person name="Yoshinaga Y."/>
            <person name="Schmutz J."/>
            <person name="Saski C."/>
            <person name="Vermerris W."/>
            <person name="Kresovich S."/>
        </authorList>
    </citation>
    <scope>NUCLEOTIDE SEQUENCE</scope>
</reference>
<gene>
    <name evidence="2" type="ORF">BDA96_03G154700</name>
</gene>
<evidence type="ECO:0000313" key="2">
    <source>
        <dbReference type="EMBL" id="KAG0537511.1"/>
    </source>
</evidence>
<proteinExistence type="predicted"/>
<keyword evidence="1" id="KW-0472">Membrane</keyword>
<reference evidence="2" key="2">
    <citation type="submission" date="2020-10" db="EMBL/GenBank/DDBJ databases">
        <authorList>
            <person name="Cooper E.A."/>
            <person name="Brenton Z.W."/>
            <person name="Flinn B.S."/>
            <person name="Jenkins J."/>
            <person name="Shu S."/>
            <person name="Flowers D."/>
            <person name="Luo F."/>
            <person name="Wang Y."/>
            <person name="Xia P."/>
            <person name="Barry K."/>
            <person name="Daum C."/>
            <person name="Lipzen A."/>
            <person name="Yoshinaga Y."/>
            <person name="Schmutz J."/>
            <person name="Saski C."/>
            <person name="Vermerris W."/>
            <person name="Kresovich S."/>
        </authorList>
    </citation>
    <scope>NUCLEOTIDE SEQUENCE</scope>
</reference>
<comment type="caution">
    <text evidence="2">The sequence shown here is derived from an EMBL/GenBank/DDBJ whole genome shotgun (WGS) entry which is preliminary data.</text>
</comment>
<protein>
    <submittedName>
        <fullName evidence="2">Uncharacterized protein</fullName>
    </submittedName>
</protein>
<name>A0A921RC46_SORBI</name>
<accession>A0A921RC46</accession>